<reference evidence="3 4" key="1">
    <citation type="submission" date="2015-01" db="EMBL/GenBank/DDBJ databases">
        <title>The Genome Sequence of Ochroconis gallopava CBS43764.</title>
        <authorList>
            <consortium name="The Broad Institute Genomics Platform"/>
            <person name="Cuomo C."/>
            <person name="de Hoog S."/>
            <person name="Gorbushina A."/>
            <person name="Stielow B."/>
            <person name="Teixiera M."/>
            <person name="Abouelleil A."/>
            <person name="Chapman S.B."/>
            <person name="Priest M."/>
            <person name="Young S.K."/>
            <person name="Wortman J."/>
            <person name="Nusbaum C."/>
            <person name="Birren B."/>
        </authorList>
    </citation>
    <scope>NUCLEOTIDE SEQUENCE [LARGE SCALE GENOMIC DNA]</scope>
    <source>
        <strain evidence="3 4">CBS 43764</strain>
    </source>
</reference>
<protein>
    <recommendedName>
        <fullName evidence="2">WW domain-containing protein</fullName>
    </recommendedName>
</protein>
<dbReference type="OrthoDB" id="2444812at2759"/>
<dbReference type="GeneID" id="27309903"/>
<evidence type="ECO:0000256" key="1">
    <source>
        <dbReference type="SAM" id="MobiDB-lite"/>
    </source>
</evidence>
<gene>
    <name evidence="3" type="ORF">PV09_01930</name>
</gene>
<dbReference type="CDD" id="cd00201">
    <property type="entry name" value="WW"/>
    <property type="match status" value="1"/>
</dbReference>
<feature type="compositionally biased region" description="Basic and acidic residues" evidence="1">
    <location>
        <begin position="212"/>
        <end position="252"/>
    </location>
</feature>
<proteinExistence type="predicted"/>
<feature type="region of interest" description="Disordered" evidence="1">
    <location>
        <begin position="85"/>
        <end position="163"/>
    </location>
</feature>
<dbReference type="Gene3D" id="2.20.70.10">
    <property type="match status" value="1"/>
</dbReference>
<dbReference type="InterPro" id="IPR036020">
    <property type="entry name" value="WW_dom_sf"/>
</dbReference>
<feature type="domain" description="WW" evidence="2">
    <location>
        <begin position="60"/>
        <end position="94"/>
    </location>
</feature>
<dbReference type="InterPro" id="IPR001202">
    <property type="entry name" value="WW_dom"/>
</dbReference>
<dbReference type="PROSITE" id="PS50020">
    <property type="entry name" value="WW_DOMAIN_2"/>
    <property type="match status" value="1"/>
</dbReference>
<feature type="region of interest" description="Disordered" evidence="1">
    <location>
        <begin position="1"/>
        <end position="70"/>
    </location>
</feature>
<dbReference type="VEuPathDB" id="FungiDB:PV09_01930"/>
<evidence type="ECO:0000313" key="4">
    <source>
        <dbReference type="Proteomes" id="UP000053259"/>
    </source>
</evidence>
<feature type="region of interest" description="Disordered" evidence="1">
    <location>
        <begin position="206"/>
        <end position="252"/>
    </location>
</feature>
<accession>A0A0D1XWD2</accession>
<dbReference type="SUPFAM" id="SSF51045">
    <property type="entry name" value="WW domain"/>
    <property type="match status" value="1"/>
</dbReference>
<dbReference type="Proteomes" id="UP000053259">
    <property type="component" value="Unassembled WGS sequence"/>
</dbReference>
<keyword evidence="4" id="KW-1185">Reference proteome</keyword>
<dbReference type="SMART" id="SM00456">
    <property type="entry name" value="WW"/>
    <property type="match status" value="1"/>
</dbReference>
<dbReference type="Pfam" id="PF00397">
    <property type="entry name" value="WW"/>
    <property type="match status" value="1"/>
</dbReference>
<name>A0A0D1XWD2_9PEZI</name>
<dbReference type="EMBL" id="KN847533">
    <property type="protein sequence ID" value="KIW07036.1"/>
    <property type="molecule type" value="Genomic_DNA"/>
</dbReference>
<evidence type="ECO:0000313" key="3">
    <source>
        <dbReference type="EMBL" id="KIW07036.1"/>
    </source>
</evidence>
<dbReference type="InParanoid" id="A0A0D1XWD2"/>
<dbReference type="RefSeq" id="XP_016216905.1">
    <property type="nucleotide sequence ID" value="XM_016354889.1"/>
</dbReference>
<evidence type="ECO:0000259" key="2">
    <source>
        <dbReference type="PROSITE" id="PS50020"/>
    </source>
</evidence>
<dbReference type="HOGENOM" id="CLU_061843_0_1_1"/>
<organism evidence="3 4">
    <name type="scientific">Verruconis gallopava</name>
    <dbReference type="NCBI Taxonomy" id="253628"/>
    <lineage>
        <taxon>Eukaryota</taxon>
        <taxon>Fungi</taxon>
        <taxon>Dikarya</taxon>
        <taxon>Ascomycota</taxon>
        <taxon>Pezizomycotina</taxon>
        <taxon>Dothideomycetes</taxon>
        <taxon>Pleosporomycetidae</taxon>
        <taxon>Venturiales</taxon>
        <taxon>Sympoventuriaceae</taxon>
        <taxon>Verruconis</taxon>
    </lineage>
</organism>
<sequence length="252" mass="27725">MAEDATSENEPKPSTVPAESEDGEIHEGNAPPSEKPAGSSDENAPPLPDEEPPPLPNEPTPEDDGWQPVWDDSKQAWYFYNRFTGKSQWENPRVPEATASIATGPASDATAASSSAATRSTGAAGGYNPAIHGDYDPNADYALANKDPDDDIDYEAPTITDPSQLYAQAGSFNRFTGKWQAADLGPERHSDAEKARRQMRAIFDVDAAANSHDGRSLKEERRNRKLTKEQIKAFNDKRRAKKEEKRRAWLKD</sequence>
<feature type="compositionally biased region" description="Low complexity" evidence="1">
    <location>
        <begin position="102"/>
        <end position="122"/>
    </location>
</feature>
<dbReference type="PROSITE" id="PS01159">
    <property type="entry name" value="WW_DOMAIN_1"/>
    <property type="match status" value="1"/>
</dbReference>
<dbReference type="AlphaFoldDB" id="A0A0D1XWD2"/>